<evidence type="ECO:0000259" key="3">
    <source>
        <dbReference type="PROSITE" id="PS50930"/>
    </source>
</evidence>
<keyword evidence="5" id="KW-1185">Reference proteome</keyword>
<dbReference type="InterPro" id="IPR011006">
    <property type="entry name" value="CheY-like_superfamily"/>
</dbReference>
<dbReference type="PROSITE" id="PS50110">
    <property type="entry name" value="RESPONSE_REGULATORY"/>
    <property type="match status" value="1"/>
</dbReference>
<dbReference type="Pfam" id="PF04397">
    <property type="entry name" value="LytTR"/>
    <property type="match status" value="1"/>
</dbReference>
<feature type="domain" description="HTH LytTR-type" evidence="3">
    <location>
        <begin position="130"/>
        <end position="238"/>
    </location>
</feature>
<dbReference type="Proteomes" id="UP001589609">
    <property type="component" value="Unassembled WGS sequence"/>
</dbReference>
<evidence type="ECO:0000256" key="1">
    <source>
        <dbReference type="PROSITE-ProRule" id="PRU00169"/>
    </source>
</evidence>
<keyword evidence="1" id="KW-0597">Phosphoprotein</keyword>
<evidence type="ECO:0000313" key="5">
    <source>
        <dbReference type="Proteomes" id="UP001589609"/>
    </source>
</evidence>
<dbReference type="InterPro" id="IPR046947">
    <property type="entry name" value="LytR-like"/>
</dbReference>
<reference evidence="4 5" key="1">
    <citation type="submission" date="2024-09" db="EMBL/GenBank/DDBJ databases">
        <authorList>
            <person name="Sun Q."/>
            <person name="Mori K."/>
        </authorList>
    </citation>
    <scope>NUCLEOTIDE SEQUENCE [LARGE SCALE GENOMIC DNA]</scope>
    <source>
        <strain evidence="4 5">JCM 11201</strain>
    </source>
</reference>
<dbReference type="CDD" id="cd00156">
    <property type="entry name" value="REC"/>
    <property type="match status" value="1"/>
</dbReference>
<dbReference type="PANTHER" id="PTHR37299">
    <property type="entry name" value="TRANSCRIPTIONAL REGULATOR-RELATED"/>
    <property type="match status" value="1"/>
</dbReference>
<feature type="domain" description="Response regulatory" evidence="2">
    <location>
        <begin position="2"/>
        <end position="116"/>
    </location>
</feature>
<proteinExistence type="predicted"/>
<dbReference type="SMART" id="SM00850">
    <property type="entry name" value="LytTR"/>
    <property type="match status" value="1"/>
</dbReference>
<dbReference type="Gene3D" id="3.40.50.2300">
    <property type="match status" value="1"/>
</dbReference>
<dbReference type="PROSITE" id="PS50930">
    <property type="entry name" value="HTH_LYTTR"/>
    <property type="match status" value="1"/>
</dbReference>
<dbReference type="SUPFAM" id="SSF52172">
    <property type="entry name" value="CheY-like"/>
    <property type="match status" value="1"/>
</dbReference>
<accession>A0ABV5W9V9</accession>
<protein>
    <submittedName>
        <fullName evidence="4">LytR/AlgR family response regulator transcription factor</fullName>
    </submittedName>
</protein>
<dbReference type="InterPro" id="IPR007492">
    <property type="entry name" value="LytTR_DNA-bd_dom"/>
</dbReference>
<dbReference type="Gene3D" id="2.40.50.1020">
    <property type="entry name" value="LytTr DNA-binding domain"/>
    <property type="match status" value="1"/>
</dbReference>
<comment type="caution">
    <text evidence="4">The sequence shown here is derived from an EMBL/GenBank/DDBJ whole genome shotgun (WGS) entry which is preliminary data.</text>
</comment>
<dbReference type="PANTHER" id="PTHR37299:SF1">
    <property type="entry name" value="STAGE 0 SPORULATION PROTEIN A HOMOLOG"/>
    <property type="match status" value="1"/>
</dbReference>
<organism evidence="4 5">
    <name type="scientific">Ectobacillus funiculus</name>
    <dbReference type="NCBI Taxonomy" id="137993"/>
    <lineage>
        <taxon>Bacteria</taxon>
        <taxon>Bacillati</taxon>
        <taxon>Bacillota</taxon>
        <taxon>Bacilli</taxon>
        <taxon>Bacillales</taxon>
        <taxon>Bacillaceae</taxon>
        <taxon>Ectobacillus</taxon>
    </lineage>
</organism>
<dbReference type="InterPro" id="IPR001789">
    <property type="entry name" value="Sig_transdc_resp-reg_receiver"/>
</dbReference>
<dbReference type="EMBL" id="JBHMAF010000010">
    <property type="protein sequence ID" value="MFB9757380.1"/>
    <property type="molecule type" value="Genomic_DNA"/>
</dbReference>
<name>A0ABV5W9V9_9BACI</name>
<gene>
    <name evidence="4" type="ORF">ACFFMS_02315</name>
</gene>
<dbReference type="SMART" id="SM00448">
    <property type="entry name" value="REC"/>
    <property type="match status" value="1"/>
</dbReference>
<evidence type="ECO:0000313" key="4">
    <source>
        <dbReference type="EMBL" id="MFB9757380.1"/>
    </source>
</evidence>
<dbReference type="RefSeq" id="WP_379947694.1">
    <property type="nucleotide sequence ID" value="NZ_JBHMAF010000010.1"/>
</dbReference>
<sequence>MKILIVTEQAESRNLILQAVEREVNKKEILEAATAFEAIKLMKRHDPEFLFLDVQLSDGSGFEVAELIKQLDLTAQVILMGEDVQYAVDAFRMRAFYYLLKPFQNDELSYLASLIEKERRKKGGGVLQKLPIENHEGISYIFPNEIIYVSKNKENKTVSIYTKEAQFTSAYTLQELEDKLTSHHFLRVHKSYLVNLLYIKGLRPYYNGTYNLYLAGCMDCPIPVSRNYVKRLRHKIEI</sequence>
<dbReference type="Pfam" id="PF00072">
    <property type="entry name" value="Response_reg"/>
    <property type="match status" value="1"/>
</dbReference>
<evidence type="ECO:0000259" key="2">
    <source>
        <dbReference type="PROSITE" id="PS50110"/>
    </source>
</evidence>
<feature type="modified residue" description="4-aspartylphosphate" evidence="1">
    <location>
        <position position="53"/>
    </location>
</feature>